<protein>
    <submittedName>
        <fullName evidence="2">Transcriptional regulator</fullName>
    </submittedName>
</protein>
<dbReference type="SUPFAM" id="SSF46785">
    <property type="entry name" value="Winged helix' DNA-binding domain"/>
    <property type="match status" value="1"/>
</dbReference>
<keyword evidence="3" id="KW-1185">Reference proteome</keyword>
<organism evidence="2 3">
    <name type="scientific">Primorskyibacter flagellatus</name>
    <dbReference type="NCBI Taxonomy" id="1387277"/>
    <lineage>
        <taxon>Bacteria</taxon>
        <taxon>Pseudomonadati</taxon>
        <taxon>Pseudomonadota</taxon>
        <taxon>Alphaproteobacteria</taxon>
        <taxon>Rhodobacterales</taxon>
        <taxon>Roseobacteraceae</taxon>
        <taxon>Primorskyibacter</taxon>
    </lineage>
</organism>
<feature type="domain" description="HTH arsR-type" evidence="1">
    <location>
        <begin position="1"/>
        <end position="94"/>
    </location>
</feature>
<dbReference type="SMART" id="SM00418">
    <property type="entry name" value="HTH_ARSR"/>
    <property type="match status" value="1"/>
</dbReference>
<comment type="caution">
    <text evidence="2">The sequence shown here is derived from an EMBL/GenBank/DDBJ whole genome shotgun (WGS) entry which is preliminary data.</text>
</comment>
<dbReference type="InterPro" id="IPR036388">
    <property type="entry name" value="WH-like_DNA-bd_sf"/>
</dbReference>
<dbReference type="Proteomes" id="UP000612855">
    <property type="component" value="Unassembled WGS sequence"/>
</dbReference>
<dbReference type="InterPro" id="IPR036390">
    <property type="entry name" value="WH_DNA-bd_sf"/>
</dbReference>
<dbReference type="InterPro" id="IPR052543">
    <property type="entry name" value="HTH_Metal-responsive_Reg"/>
</dbReference>
<dbReference type="PROSITE" id="PS50987">
    <property type="entry name" value="HTH_ARSR_2"/>
    <property type="match status" value="1"/>
</dbReference>
<dbReference type="InterPro" id="IPR011991">
    <property type="entry name" value="ArsR-like_HTH"/>
</dbReference>
<dbReference type="CDD" id="cd00090">
    <property type="entry name" value="HTH_ARSR"/>
    <property type="match status" value="1"/>
</dbReference>
<dbReference type="Gene3D" id="1.10.10.10">
    <property type="entry name" value="Winged helix-like DNA-binding domain superfamily/Winged helix DNA-binding domain"/>
    <property type="match status" value="1"/>
</dbReference>
<sequence length="233" mass="24609">MRDGPDISAIAALIGDPGRANMLSALMDGRALTAGELAGVAGVSLPTASGHLSRMVGAGLLVVAAQGRHRYYRLAGEDVAAALESLMSLAEARGHRRVRTGPRDAAMREARSCYRHLAGAHAVRIYDSLRARGAVAVGVSGLEVSSEGRRFLDGLGVDLSGLAGRRVVCRECLDWSERRMHLAGPLGTALLDYVLASGWAERVGDSRVIRFRPRGLKALEAAFPLDKDASATV</sequence>
<evidence type="ECO:0000313" key="2">
    <source>
        <dbReference type="EMBL" id="GGE24081.1"/>
    </source>
</evidence>
<dbReference type="GO" id="GO:0003700">
    <property type="term" value="F:DNA-binding transcription factor activity"/>
    <property type="evidence" value="ECO:0007669"/>
    <property type="project" value="InterPro"/>
</dbReference>
<dbReference type="PANTHER" id="PTHR39168">
    <property type="entry name" value="TRANSCRIPTIONAL REGULATOR-RELATED"/>
    <property type="match status" value="1"/>
</dbReference>
<evidence type="ECO:0000313" key="3">
    <source>
        <dbReference type="Proteomes" id="UP000612855"/>
    </source>
</evidence>
<proteinExistence type="predicted"/>
<dbReference type="GO" id="GO:0032791">
    <property type="term" value="F:lead ion binding"/>
    <property type="evidence" value="ECO:0007669"/>
    <property type="project" value="TreeGrafter"/>
</dbReference>
<dbReference type="Pfam" id="PF12840">
    <property type="entry name" value="HTH_20"/>
    <property type="match status" value="1"/>
</dbReference>
<reference evidence="3" key="1">
    <citation type="journal article" date="2019" name="Int. J. Syst. Evol. Microbiol.">
        <title>The Global Catalogue of Microorganisms (GCM) 10K type strain sequencing project: providing services to taxonomists for standard genome sequencing and annotation.</title>
        <authorList>
            <consortium name="The Broad Institute Genomics Platform"/>
            <consortium name="The Broad Institute Genome Sequencing Center for Infectious Disease"/>
            <person name="Wu L."/>
            <person name="Ma J."/>
        </authorList>
    </citation>
    <scope>NUCLEOTIDE SEQUENCE [LARGE SCALE GENOMIC DNA]</scope>
    <source>
        <strain evidence="3">CGMCC 1.12664</strain>
    </source>
</reference>
<dbReference type="GO" id="GO:0010288">
    <property type="term" value="P:response to lead ion"/>
    <property type="evidence" value="ECO:0007669"/>
    <property type="project" value="TreeGrafter"/>
</dbReference>
<accession>A0A917A431</accession>
<dbReference type="GO" id="GO:0003677">
    <property type="term" value="F:DNA binding"/>
    <property type="evidence" value="ECO:0007669"/>
    <property type="project" value="TreeGrafter"/>
</dbReference>
<dbReference type="GO" id="GO:0097063">
    <property type="term" value="F:cadmium ion sensor activity"/>
    <property type="evidence" value="ECO:0007669"/>
    <property type="project" value="TreeGrafter"/>
</dbReference>
<evidence type="ECO:0000259" key="1">
    <source>
        <dbReference type="PROSITE" id="PS50987"/>
    </source>
</evidence>
<dbReference type="InterPro" id="IPR001845">
    <property type="entry name" value="HTH_ArsR_DNA-bd_dom"/>
</dbReference>
<dbReference type="PANTHER" id="PTHR39168:SF1">
    <property type="entry name" value="TRANSCRIPTIONAL REGULATORY PROTEIN"/>
    <property type="match status" value="1"/>
</dbReference>
<dbReference type="RefSeq" id="WP_188476633.1">
    <property type="nucleotide sequence ID" value="NZ_BMFJ01000001.1"/>
</dbReference>
<gene>
    <name evidence="2" type="ORF">GCM10011360_10720</name>
</gene>
<dbReference type="AlphaFoldDB" id="A0A917A431"/>
<dbReference type="EMBL" id="BMFJ01000001">
    <property type="protein sequence ID" value="GGE24081.1"/>
    <property type="molecule type" value="Genomic_DNA"/>
</dbReference>
<dbReference type="GO" id="GO:0046686">
    <property type="term" value="P:response to cadmium ion"/>
    <property type="evidence" value="ECO:0007669"/>
    <property type="project" value="TreeGrafter"/>
</dbReference>
<name>A0A917A431_9RHOB</name>